<name>A0A8C9MER8_SERCA</name>
<keyword evidence="2" id="KW-0732">Signal</keyword>
<accession>A0A8C9MER8</accession>
<evidence type="ECO:0008006" key="5">
    <source>
        <dbReference type="Google" id="ProtNLM"/>
    </source>
</evidence>
<reference evidence="3" key="2">
    <citation type="submission" date="2025-09" db="UniProtKB">
        <authorList>
            <consortium name="Ensembl"/>
        </authorList>
    </citation>
    <scope>IDENTIFICATION</scope>
</reference>
<feature type="chain" id="PRO_5034624401" description="Calponin-homology (CH) domain-containing protein" evidence="2">
    <location>
        <begin position="18"/>
        <end position="140"/>
    </location>
</feature>
<evidence type="ECO:0000313" key="3">
    <source>
        <dbReference type="Ensembl" id="ENSSCAP00000000216.1"/>
    </source>
</evidence>
<dbReference type="GeneTree" id="ENSGT00940000159045"/>
<evidence type="ECO:0000256" key="1">
    <source>
        <dbReference type="SAM" id="MobiDB-lite"/>
    </source>
</evidence>
<proteinExistence type="predicted"/>
<sequence>LWPTLLPLAHLCLSSLADERDRVQKKTFTKWVNKHLIKVWPPPPNVSPRVPDPAVPSWCHHALPILGPLSPREKGRMRFHKLQNVQIALNYLKHRQVRMGRHPRDAGNPRGCAGLPVTPGAVPEPRVPRAAGEAGEHPER</sequence>
<protein>
    <recommendedName>
        <fullName evidence="5">Calponin-homology (CH) domain-containing protein</fullName>
    </recommendedName>
</protein>
<dbReference type="AlphaFoldDB" id="A0A8C9MER8"/>
<dbReference type="SUPFAM" id="SSF47576">
    <property type="entry name" value="Calponin-homology domain, CH-domain"/>
    <property type="match status" value="1"/>
</dbReference>
<keyword evidence="4" id="KW-1185">Reference proteome</keyword>
<dbReference type="InterPro" id="IPR001589">
    <property type="entry name" value="Actinin_actin-bd_CS"/>
</dbReference>
<dbReference type="InterPro" id="IPR036872">
    <property type="entry name" value="CH_dom_sf"/>
</dbReference>
<dbReference type="Ensembl" id="ENSSCAT00000000244.1">
    <property type="protein sequence ID" value="ENSSCAP00000000216.1"/>
    <property type="gene ID" value="ENSSCAG00000000196.1"/>
</dbReference>
<feature type="region of interest" description="Disordered" evidence="1">
    <location>
        <begin position="98"/>
        <end position="140"/>
    </location>
</feature>
<dbReference type="Gene3D" id="1.10.418.10">
    <property type="entry name" value="Calponin-like domain"/>
    <property type="match status" value="2"/>
</dbReference>
<feature type="signal peptide" evidence="2">
    <location>
        <begin position="1"/>
        <end position="17"/>
    </location>
</feature>
<dbReference type="Proteomes" id="UP000694409">
    <property type="component" value="Unassembled WGS sequence"/>
</dbReference>
<dbReference type="PROSITE" id="PS00019">
    <property type="entry name" value="ACTININ_1"/>
    <property type="match status" value="1"/>
</dbReference>
<reference evidence="3" key="1">
    <citation type="submission" date="2025-08" db="UniProtKB">
        <authorList>
            <consortium name="Ensembl"/>
        </authorList>
    </citation>
    <scope>IDENTIFICATION</scope>
</reference>
<organism evidence="3 4">
    <name type="scientific">Serinus canaria</name>
    <name type="common">Island canary</name>
    <name type="synonym">Fringilla canaria</name>
    <dbReference type="NCBI Taxonomy" id="9135"/>
    <lineage>
        <taxon>Eukaryota</taxon>
        <taxon>Metazoa</taxon>
        <taxon>Chordata</taxon>
        <taxon>Craniata</taxon>
        <taxon>Vertebrata</taxon>
        <taxon>Euteleostomi</taxon>
        <taxon>Archelosauria</taxon>
        <taxon>Archosauria</taxon>
        <taxon>Dinosauria</taxon>
        <taxon>Saurischia</taxon>
        <taxon>Theropoda</taxon>
        <taxon>Coelurosauria</taxon>
        <taxon>Aves</taxon>
        <taxon>Neognathae</taxon>
        <taxon>Neoaves</taxon>
        <taxon>Telluraves</taxon>
        <taxon>Australaves</taxon>
        <taxon>Passeriformes</taxon>
        <taxon>Passeroidea</taxon>
        <taxon>Fringillidae</taxon>
        <taxon>Carduelinae</taxon>
        <taxon>Serinus</taxon>
    </lineage>
</organism>
<evidence type="ECO:0000256" key="2">
    <source>
        <dbReference type="SAM" id="SignalP"/>
    </source>
</evidence>
<evidence type="ECO:0000313" key="4">
    <source>
        <dbReference type="Proteomes" id="UP000694409"/>
    </source>
</evidence>